<reference evidence="2" key="1">
    <citation type="submission" date="2023-08" db="EMBL/GenBank/DDBJ databases">
        <title>Black Yeasts Isolated from many extreme environments.</title>
        <authorList>
            <person name="Coleine C."/>
            <person name="Stajich J.E."/>
            <person name="Selbmann L."/>
        </authorList>
    </citation>
    <scope>NUCLEOTIDE SEQUENCE</scope>
    <source>
        <strain evidence="2">CCFEE 5401</strain>
    </source>
</reference>
<sequence length="514" mass="56693">MSMLEAPATSTYLQAPSTETIPTSKQNKRRSLLPQFSRKTSGEVDTIKEDGDVAEMERGFDSVKERTGGEYERSTIQEAARKAMPPPASRLNRPTSVYGSGIGRAPTVRSQPRQDRSDPRADALAALNGTAPAPRPRTTPIAAGLSRTPSTRLPQSPAQGLSRTASVRPKEAQARTAQSTIAEKRTSTTRSRPPSIDAKANARPQSITSPPSPASSTSSRPNARPQSQLFAPSRPNFSTYQQHYSPAKSSLPKPPIPNSRISKPLQPAPIDFEDLGAPTFEVLKQQTELLQLSLLHQASLQTAQEYDTSARRQLSKKQAKLRKAHETIAAQESEQNRIASLTILEDWCPHDPSLLAENLQTLSKIHHELSSMTEHPTGRYTELVAVFERWVDSTLVENRAGTFVLALSQVWHKTHTSLALRLRALQRDLLGLPPAPGMQEGGYREGEQAALRQVLEYCSLLLDGMLRELEMMGKLEKEVLLREKARVDEEVGVLVAGDLSRVPRKWVPVWQSVT</sequence>
<organism evidence="2 3">
    <name type="scientific">Meristemomyces frigidus</name>
    <dbReference type="NCBI Taxonomy" id="1508187"/>
    <lineage>
        <taxon>Eukaryota</taxon>
        <taxon>Fungi</taxon>
        <taxon>Dikarya</taxon>
        <taxon>Ascomycota</taxon>
        <taxon>Pezizomycotina</taxon>
        <taxon>Dothideomycetes</taxon>
        <taxon>Dothideomycetidae</taxon>
        <taxon>Mycosphaerellales</taxon>
        <taxon>Teratosphaeriaceae</taxon>
        <taxon>Meristemomyces</taxon>
    </lineage>
</organism>
<feature type="region of interest" description="Disordered" evidence="1">
    <location>
        <begin position="1"/>
        <end position="265"/>
    </location>
</feature>
<feature type="compositionally biased region" description="Polar residues" evidence="1">
    <location>
        <begin position="147"/>
        <end position="165"/>
    </location>
</feature>
<proteinExistence type="predicted"/>
<evidence type="ECO:0000313" key="2">
    <source>
        <dbReference type="EMBL" id="KAK5109069.1"/>
    </source>
</evidence>
<comment type="caution">
    <text evidence="2">The sequence shown here is derived from an EMBL/GenBank/DDBJ whole genome shotgun (WGS) entry which is preliminary data.</text>
</comment>
<dbReference type="EMBL" id="JAVRRL010000071">
    <property type="protein sequence ID" value="KAK5109069.1"/>
    <property type="molecule type" value="Genomic_DNA"/>
</dbReference>
<evidence type="ECO:0000313" key="3">
    <source>
        <dbReference type="Proteomes" id="UP001310890"/>
    </source>
</evidence>
<evidence type="ECO:0000256" key="1">
    <source>
        <dbReference type="SAM" id="MobiDB-lite"/>
    </source>
</evidence>
<feature type="compositionally biased region" description="Low complexity" evidence="1">
    <location>
        <begin position="130"/>
        <end position="143"/>
    </location>
</feature>
<feature type="compositionally biased region" description="Polar residues" evidence="1">
    <location>
        <begin position="226"/>
        <end position="248"/>
    </location>
</feature>
<dbReference type="Proteomes" id="UP001310890">
    <property type="component" value="Unassembled WGS sequence"/>
</dbReference>
<name>A0AAN7YNX4_9PEZI</name>
<accession>A0AAN7YNX4</accession>
<feature type="compositionally biased region" description="Basic and acidic residues" evidence="1">
    <location>
        <begin position="112"/>
        <end position="121"/>
    </location>
</feature>
<feature type="compositionally biased region" description="Basic and acidic residues" evidence="1">
    <location>
        <begin position="40"/>
        <end position="81"/>
    </location>
</feature>
<dbReference type="AlphaFoldDB" id="A0AAN7YNX4"/>
<feature type="compositionally biased region" description="Polar residues" evidence="1">
    <location>
        <begin position="8"/>
        <end position="25"/>
    </location>
</feature>
<gene>
    <name evidence="2" type="ORF">LTR62_007525</name>
</gene>
<protein>
    <submittedName>
        <fullName evidence="2">Uncharacterized protein</fullName>
    </submittedName>
</protein>
<feature type="compositionally biased region" description="Low complexity" evidence="1">
    <location>
        <begin position="204"/>
        <end position="225"/>
    </location>
</feature>